<dbReference type="InterPro" id="IPR001611">
    <property type="entry name" value="Leu-rich_rpt"/>
</dbReference>
<protein>
    <submittedName>
        <fullName evidence="4">Polygalacturonase inhibitor 1</fullName>
    </submittedName>
</protein>
<dbReference type="EMBL" id="JAUJYO010000022">
    <property type="protein sequence ID" value="KAK1282189.1"/>
    <property type="molecule type" value="Genomic_DNA"/>
</dbReference>
<proteinExistence type="predicted"/>
<dbReference type="AlphaFoldDB" id="A0AAV9C0L0"/>
<dbReference type="Gene3D" id="3.80.10.10">
    <property type="entry name" value="Ribonuclease Inhibitor"/>
    <property type="match status" value="1"/>
</dbReference>
<evidence type="ECO:0000256" key="3">
    <source>
        <dbReference type="ARBA" id="ARBA00022737"/>
    </source>
</evidence>
<dbReference type="PANTHER" id="PTHR48059:SF4">
    <property type="entry name" value="POLYGALACTURONASE INHIBITOR 1-RELATED"/>
    <property type="match status" value="1"/>
</dbReference>
<dbReference type="InterPro" id="IPR032675">
    <property type="entry name" value="LRR_dom_sf"/>
</dbReference>
<evidence type="ECO:0000256" key="1">
    <source>
        <dbReference type="ARBA" id="ARBA00004196"/>
    </source>
</evidence>
<keyword evidence="5" id="KW-1185">Reference proteome</keyword>
<comment type="caution">
    <text evidence="4">The sequence shown here is derived from an EMBL/GenBank/DDBJ whole genome shotgun (WGS) entry which is preliminary data.</text>
</comment>
<keyword evidence="2" id="KW-0433">Leucine-rich repeat</keyword>
<dbReference type="Pfam" id="PF00560">
    <property type="entry name" value="LRR_1"/>
    <property type="match status" value="3"/>
</dbReference>
<reference evidence="4" key="1">
    <citation type="journal article" date="2023" name="Nat. Commun.">
        <title>Diploid and tetraploid genomes of Acorus and the evolution of monocots.</title>
        <authorList>
            <person name="Ma L."/>
            <person name="Liu K.W."/>
            <person name="Li Z."/>
            <person name="Hsiao Y.Y."/>
            <person name="Qi Y."/>
            <person name="Fu T."/>
            <person name="Tang G.D."/>
            <person name="Zhang D."/>
            <person name="Sun W.H."/>
            <person name="Liu D.K."/>
            <person name="Li Y."/>
            <person name="Chen G.Z."/>
            <person name="Liu X.D."/>
            <person name="Liao X.Y."/>
            <person name="Jiang Y.T."/>
            <person name="Yu X."/>
            <person name="Hao Y."/>
            <person name="Huang J."/>
            <person name="Zhao X.W."/>
            <person name="Ke S."/>
            <person name="Chen Y.Y."/>
            <person name="Wu W.L."/>
            <person name="Hsu J.L."/>
            <person name="Lin Y.F."/>
            <person name="Huang M.D."/>
            <person name="Li C.Y."/>
            <person name="Huang L."/>
            <person name="Wang Z.W."/>
            <person name="Zhao X."/>
            <person name="Zhong W.Y."/>
            <person name="Peng D.H."/>
            <person name="Ahmad S."/>
            <person name="Lan S."/>
            <person name="Zhang J.S."/>
            <person name="Tsai W.C."/>
            <person name="Van de Peer Y."/>
            <person name="Liu Z.J."/>
        </authorList>
    </citation>
    <scope>NUCLEOTIDE SEQUENCE</scope>
    <source>
        <strain evidence="4">CP</strain>
    </source>
</reference>
<accession>A0AAV9C0L0</accession>
<evidence type="ECO:0000313" key="5">
    <source>
        <dbReference type="Proteomes" id="UP001180020"/>
    </source>
</evidence>
<dbReference type="InterPro" id="IPR051848">
    <property type="entry name" value="PGIP"/>
</dbReference>
<dbReference type="Proteomes" id="UP001180020">
    <property type="component" value="Unassembled WGS sequence"/>
</dbReference>
<dbReference type="SUPFAM" id="SSF52058">
    <property type="entry name" value="L domain-like"/>
    <property type="match status" value="1"/>
</dbReference>
<evidence type="ECO:0000313" key="4">
    <source>
        <dbReference type="EMBL" id="KAK1282189.1"/>
    </source>
</evidence>
<dbReference type="FunFam" id="3.80.10.10:FF:000383">
    <property type="entry name" value="Leucine-rich repeat receptor protein kinase EMS1"/>
    <property type="match status" value="1"/>
</dbReference>
<keyword evidence="3" id="KW-0677">Repeat</keyword>
<gene>
    <name evidence="4" type="primary">PGIP1</name>
    <name evidence="4" type="ORF">QJS10_CPB22g01467</name>
</gene>
<sequence length="190" mass="20788">MESLDLSYNSLTGSIPSSLGNLRNLIDLSLDRNHLTGPIPASLGDIPGLQGLSLAHNNLSGPVPATFSNLQPFFLALFRNQLSGDPSFLFGLTFPSDLLINLDLSRNLFEFNLTDTVFPAGLNGLDLSHNRIYGKISPAATKVEWVGFNVSYNRLCGEIPYYGGLSRFDKYSFFHNKCLCGLPLEPCKVS</sequence>
<reference evidence="4" key="2">
    <citation type="submission" date="2023-06" db="EMBL/GenBank/DDBJ databases">
        <authorList>
            <person name="Ma L."/>
            <person name="Liu K.-W."/>
            <person name="Li Z."/>
            <person name="Hsiao Y.-Y."/>
            <person name="Qi Y."/>
            <person name="Fu T."/>
            <person name="Tang G."/>
            <person name="Zhang D."/>
            <person name="Sun W.-H."/>
            <person name="Liu D.-K."/>
            <person name="Li Y."/>
            <person name="Chen G.-Z."/>
            <person name="Liu X.-D."/>
            <person name="Liao X.-Y."/>
            <person name="Jiang Y.-T."/>
            <person name="Yu X."/>
            <person name="Hao Y."/>
            <person name="Huang J."/>
            <person name="Zhao X.-W."/>
            <person name="Ke S."/>
            <person name="Chen Y.-Y."/>
            <person name="Wu W.-L."/>
            <person name="Hsu J.-L."/>
            <person name="Lin Y.-F."/>
            <person name="Huang M.-D."/>
            <person name="Li C.-Y."/>
            <person name="Huang L."/>
            <person name="Wang Z.-W."/>
            <person name="Zhao X."/>
            <person name="Zhong W.-Y."/>
            <person name="Peng D.-H."/>
            <person name="Ahmad S."/>
            <person name="Lan S."/>
            <person name="Zhang J.-S."/>
            <person name="Tsai W.-C."/>
            <person name="Van De Peer Y."/>
            <person name="Liu Z.-J."/>
        </authorList>
    </citation>
    <scope>NUCLEOTIDE SEQUENCE</scope>
    <source>
        <strain evidence="4">CP</strain>
        <tissue evidence="4">Leaves</tissue>
    </source>
</reference>
<organism evidence="4 5">
    <name type="scientific">Acorus calamus</name>
    <name type="common">Sweet flag</name>
    <dbReference type="NCBI Taxonomy" id="4465"/>
    <lineage>
        <taxon>Eukaryota</taxon>
        <taxon>Viridiplantae</taxon>
        <taxon>Streptophyta</taxon>
        <taxon>Embryophyta</taxon>
        <taxon>Tracheophyta</taxon>
        <taxon>Spermatophyta</taxon>
        <taxon>Magnoliopsida</taxon>
        <taxon>Liliopsida</taxon>
        <taxon>Acoraceae</taxon>
        <taxon>Acorus</taxon>
    </lineage>
</organism>
<comment type="subcellular location">
    <subcellularLocation>
        <location evidence="1">Cell envelope</location>
    </subcellularLocation>
</comment>
<name>A0AAV9C0L0_ACOCL</name>
<dbReference type="PANTHER" id="PTHR48059">
    <property type="entry name" value="POLYGALACTURONASE INHIBITOR 1"/>
    <property type="match status" value="1"/>
</dbReference>
<evidence type="ECO:0000256" key="2">
    <source>
        <dbReference type="ARBA" id="ARBA00022614"/>
    </source>
</evidence>